<dbReference type="Pfam" id="PF00990">
    <property type="entry name" value="GGDEF"/>
    <property type="match status" value="1"/>
</dbReference>
<dbReference type="InterPro" id="IPR000160">
    <property type="entry name" value="GGDEF_dom"/>
</dbReference>
<gene>
    <name evidence="3" type="ORF">THMIRHAT_01230</name>
</gene>
<accession>A0A6F8PJZ2</accession>
<name>A0A6F8PJZ2_9GAMM</name>
<dbReference type="SUPFAM" id="SSF55073">
    <property type="entry name" value="Nucleotide cyclase"/>
    <property type="match status" value="1"/>
</dbReference>
<feature type="transmembrane region" description="Helical" evidence="1">
    <location>
        <begin position="20"/>
        <end position="46"/>
    </location>
</feature>
<dbReference type="InterPro" id="IPR029787">
    <property type="entry name" value="Nucleotide_cyclase"/>
</dbReference>
<keyword evidence="1" id="KW-0472">Membrane</keyword>
<dbReference type="Gene3D" id="3.30.70.270">
    <property type="match status" value="1"/>
</dbReference>
<proteinExistence type="predicted"/>
<organism evidence="3 4">
    <name type="scientific">Thiosulfativibrio zosterae</name>
    <dbReference type="NCBI Taxonomy" id="2675053"/>
    <lineage>
        <taxon>Bacteria</taxon>
        <taxon>Pseudomonadati</taxon>
        <taxon>Pseudomonadota</taxon>
        <taxon>Gammaproteobacteria</taxon>
        <taxon>Thiotrichales</taxon>
        <taxon>Piscirickettsiaceae</taxon>
        <taxon>Thiosulfativibrio</taxon>
    </lineage>
</organism>
<feature type="transmembrane region" description="Helical" evidence="1">
    <location>
        <begin position="174"/>
        <end position="198"/>
    </location>
</feature>
<dbReference type="InterPro" id="IPR043128">
    <property type="entry name" value="Rev_trsase/Diguanyl_cyclase"/>
</dbReference>
<dbReference type="EMBL" id="AP021888">
    <property type="protein sequence ID" value="BBP42377.1"/>
    <property type="molecule type" value="Genomic_DNA"/>
</dbReference>
<dbReference type="KEGG" id="tzo:THMIRHAT_01230"/>
<evidence type="ECO:0000256" key="1">
    <source>
        <dbReference type="SAM" id="Phobius"/>
    </source>
</evidence>
<dbReference type="AlphaFoldDB" id="A0A6F8PJZ2"/>
<reference evidence="4" key="1">
    <citation type="submission" date="2019-11" db="EMBL/GenBank/DDBJ databases">
        <title>Isolation and characterization of two novel species in the genus Thiomicrorhabdus.</title>
        <authorList>
            <person name="Mochizuki J."/>
            <person name="Kojima H."/>
            <person name="Fukui M."/>
        </authorList>
    </citation>
    <scope>NUCLEOTIDE SEQUENCE [LARGE SCALE GENOMIC DNA]</scope>
    <source>
        <strain evidence="4">AkT22</strain>
    </source>
</reference>
<keyword evidence="1" id="KW-1133">Transmembrane helix</keyword>
<feature type="domain" description="GGDEF" evidence="2">
    <location>
        <begin position="293"/>
        <end position="410"/>
    </location>
</feature>
<dbReference type="Proteomes" id="UP000501466">
    <property type="component" value="Chromosome"/>
</dbReference>
<evidence type="ECO:0000313" key="4">
    <source>
        <dbReference type="Proteomes" id="UP000501466"/>
    </source>
</evidence>
<evidence type="ECO:0000313" key="3">
    <source>
        <dbReference type="EMBL" id="BBP42377.1"/>
    </source>
</evidence>
<sequence>MSNSVIKPRAFGNLLLIKLALISFASIFVAIAVTGATVFAIMGTVVKNDIKQIQWLSAKEIDDHLATGWTPTNVAALFHHLNVAYPEHNFALIKSPTRDQNEREKLSSNMKNLLNQIETQQTHLTEISLMKGSIVGGTPIFFESKCLKCHQGTAKLGEYAGTLLFNTPMSGYKISLGTGILFMVVFLLSFLLLASLLLKHFLENTITQPLKLISNQLGTIRLDEQLEWQRNPHAILEIDDIDAAIHTNIAQFKNIYDKLDAVQVTEHETGFFLANHFNEALKFEIYRCQRYQHQFSLITIKLHSIEDLDKTQNRTMQQKLLTFSQLVREHIRNSDMPFRISENLFVLLAPEMDEATVVEFHKKLINRFCDPDCQNDVKLAYNITVGYATYPDDAIESKGLTRAALERMGK</sequence>
<evidence type="ECO:0000259" key="2">
    <source>
        <dbReference type="PROSITE" id="PS50887"/>
    </source>
</evidence>
<dbReference type="PROSITE" id="PS50887">
    <property type="entry name" value="GGDEF"/>
    <property type="match status" value="1"/>
</dbReference>
<keyword evidence="1" id="KW-0812">Transmembrane</keyword>
<protein>
    <recommendedName>
        <fullName evidence="2">GGDEF domain-containing protein</fullName>
    </recommendedName>
</protein>
<keyword evidence="4" id="KW-1185">Reference proteome</keyword>